<dbReference type="PANTHER" id="PTHR33099:SF7">
    <property type="entry name" value="MYND-TYPE DOMAIN-CONTAINING PROTEIN"/>
    <property type="match status" value="1"/>
</dbReference>
<dbReference type="PANTHER" id="PTHR33099">
    <property type="entry name" value="FE2OG DIOXYGENASE DOMAIN-CONTAINING PROTEIN"/>
    <property type="match status" value="1"/>
</dbReference>
<dbReference type="Proteomes" id="UP001239445">
    <property type="component" value="Unassembled WGS sequence"/>
</dbReference>
<protein>
    <recommendedName>
        <fullName evidence="1">Prolyl 4-hydroxylase alpha subunit Fe(2+) 2OG dioxygenase domain-containing protein</fullName>
    </recommendedName>
</protein>
<name>A0AAJ0FFX5_9PEZI</name>
<dbReference type="Pfam" id="PF13640">
    <property type="entry name" value="2OG-FeII_Oxy_3"/>
    <property type="match status" value="1"/>
</dbReference>
<accession>A0AAJ0FFX5</accession>
<dbReference type="AlphaFoldDB" id="A0AAJ0FFX5"/>
<evidence type="ECO:0000313" key="3">
    <source>
        <dbReference type="Proteomes" id="UP001239445"/>
    </source>
</evidence>
<reference evidence="2" key="1">
    <citation type="submission" date="2023-06" db="EMBL/GenBank/DDBJ databases">
        <title>Genome-scale phylogeny and comparative genomics of the fungal order Sordariales.</title>
        <authorList>
            <consortium name="Lawrence Berkeley National Laboratory"/>
            <person name="Hensen N."/>
            <person name="Bonometti L."/>
            <person name="Westerberg I."/>
            <person name="Brannstrom I.O."/>
            <person name="Guillou S."/>
            <person name="Cros-Aarteil S."/>
            <person name="Calhoun S."/>
            <person name="Haridas S."/>
            <person name="Kuo A."/>
            <person name="Mondo S."/>
            <person name="Pangilinan J."/>
            <person name="Riley R."/>
            <person name="Labutti K."/>
            <person name="Andreopoulos B."/>
            <person name="Lipzen A."/>
            <person name="Chen C."/>
            <person name="Yanf M."/>
            <person name="Daum C."/>
            <person name="Ng V."/>
            <person name="Clum A."/>
            <person name="Steindorff A."/>
            <person name="Ohm R."/>
            <person name="Martin F."/>
            <person name="Silar P."/>
            <person name="Natvig D."/>
            <person name="Lalanne C."/>
            <person name="Gautier V."/>
            <person name="Ament-Velasquez S.L."/>
            <person name="Kruys A."/>
            <person name="Hutchinson M.I."/>
            <person name="Powell A.J."/>
            <person name="Barry K."/>
            <person name="Miller A.N."/>
            <person name="Grigoriev I.V."/>
            <person name="Debuchy R."/>
            <person name="Gladieux P."/>
            <person name="Thoren M.H."/>
            <person name="Johannesson H."/>
        </authorList>
    </citation>
    <scope>NUCLEOTIDE SEQUENCE</scope>
    <source>
        <strain evidence="2">PSN4</strain>
    </source>
</reference>
<evidence type="ECO:0000259" key="1">
    <source>
        <dbReference type="Pfam" id="PF13640"/>
    </source>
</evidence>
<organism evidence="2 3">
    <name type="scientific">Echria macrotheca</name>
    <dbReference type="NCBI Taxonomy" id="438768"/>
    <lineage>
        <taxon>Eukaryota</taxon>
        <taxon>Fungi</taxon>
        <taxon>Dikarya</taxon>
        <taxon>Ascomycota</taxon>
        <taxon>Pezizomycotina</taxon>
        <taxon>Sordariomycetes</taxon>
        <taxon>Sordariomycetidae</taxon>
        <taxon>Sordariales</taxon>
        <taxon>Schizotheciaceae</taxon>
        <taxon>Echria</taxon>
    </lineage>
</organism>
<comment type="caution">
    <text evidence="2">The sequence shown here is derived from an EMBL/GenBank/DDBJ whole genome shotgun (WGS) entry which is preliminary data.</text>
</comment>
<keyword evidence="3" id="KW-1185">Reference proteome</keyword>
<evidence type="ECO:0000313" key="2">
    <source>
        <dbReference type="EMBL" id="KAK1760379.1"/>
    </source>
</evidence>
<feature type="domain" description="Prolyl 4-hydroxylase alpha subunit Fe(2+) 2OG dioxygenase" evidence="1">
    <location>
        <begin position="131"/>
        <end position="214"/>
    </location>
</feature>
<dbReference type="EMBL" id="MU839827">
    <property type="protein sequence ID" value="KAK1760379.1"/>
    <property type="molecule type" value="Genomic_DNA"/>
</dbReference>
<dbReference type="InterPro" id="IPR044862">
    <property type="entry name" value="Pro_4_hyd_alph_FE2OG_OXY"/>
</dbReference>
<dbReference type="Gene3D" id="2.60.120.620">
    <property type="entry name" value="q2cbj1_9rhob like domain"/>
    <property type="match status" value="1"/>
</dbReference>
<sequence length="924" mass="103455">MLSSPWYPPTPEFVRQLSKALNAITTPGSFAAFREFPWSSMKPILVHDVGHIAGFPLQETVARDLIAKARQAPYGKGSETFVDTSVRNTWELDASQLELSPQWNSVIEDACAWAAKELGVTVPVRAELYKMLIYEKGAMFKAHTDTEKIPGMFGTLVVYLPSTHEGGDLVLKHGGVTKVFRALGTQPSMACWYSDVSHEVLPVTSGIRWVLTYNLAISQPPNQPSPILSTGPSAAGMSVAGLDSLRTALGAWVALPDGHDKPDYLFSLLDHTYTEANISLASLKGADSHRMRCLKDACDMHNVTLYFGLLEKVVKGACEPHFEWIQPRKRRRGKRNGKRYEDSDDDDWHDFSVELDSKLSIKPLLTADGRVVRKSLKLREYVLDRLLIQDCENPFEKAAQQETDYSGYTGNSGATAKHWYRMTVAVLVRNDAVGEFLTPGLSLEEAVHLLQDCLEQCSNLETRRTAVSIVCGLAPLVWGRKRNSRSHLSVYPPLNNFDINLASRFIQVMLENREYKLVSDAITWYGTQTREELFRLIAKRASQDPQCFNHIKDSLLQNILLRHVEDREQLVYALYLPVEPYQSQYRQWAANEVLPGVLCACSVPNAGEEHGGAIARMGSRLGGMGYVKMTVIPLIQEKILSTPFALEAVLALLSYANTGLLDKQTTLELCYPLLKSVLEAMSPSTLLGKKAEEYRAAKQGQQSYRGGFSYVRSEYREALSATRFIYPALLAKGLNYCIQFGWDELVRLFALKVTANIKDIPPGEFGDLWVAFVRELMPALEEANLLSLPRYRELACAILEAYLDKYVGMEQAGVKPVSCDCPDCTDLNRFLASAETEWLLNADIQRTEHVEEKIRQSAQAGIKVAPESVGQNSRALLVKKPRGAEGWVERFKEAMFEFREFHQERLKVLLGSAMTRLPTCVGFV</sequence>
<proteinExistence type="predicted"/>
<gene>
    <name evidence="2" type="ORF">QBC47DRAFT_366986</name>
</gene>